<keyword evidence="4" id="KW-0336">GPI-anchor</keyword>
<dbReference type="Gene3D" id="4.10.110.20">
    <property type="entry name" value="Variant surface glycoprotein MITAT 1.2, VSG 221, C-terminal domain"/>
    <property type="match status" value="1"/>
</dbReference>
<keyword evidence="10" id="KW-0812">Transmembrane</keyword>
<dbReference type="AlphaFoldDB" id="A0A1J0R612"/>
<feature type="region of interest" description="Disordered" evidence="9">
    <location>
        <begin position="425"/>
        <end position="446"/>
    </location>
</feature>
<evidence type="ECO:0000256" key="3">
    <source>
        <dbReference type="ARBA" id="ARBA00022475"/>
    </source>
</evidence>
<keyword evidence="5 11" id="KW-0732">Signal</keyword>
<evidence type="ECO:0000256" key="9">
    <source>
        <dbReference type="SAM" id="MobiDB-lite"/>
    </source>
</evidence>
<dbReference type="GO" id="GO:0098552">
    <property type="term" value="C:side of membrane"/>
    <property type="evidence" value="ECO:0007669"/>
    <property type="project" value="UniProtKB-KW"/>
</dbReference>
<keyword evidence="10" id="KW-1133">Transmembrane helix</keyword>
<dbReference type="Pfam" id="PF13206">
    <property type="entry name" value="VSG_B"/>
    <property type="match status" value="1"/>
</dbReference>
<dbReference type="GO" id="GO:0005886">
    <property type="term" value="C:plasma membrane"/>
    <property type="evidence" value="ECO:0007669"/>
    <property type="project" value="UniProtKB-SubCell"/>
</dbReference>
<reference evidence="13" key="1">
    <citation type="submission" date="2016-08" db="EMBL/GenBank/DDBJ databases">
        <title>VSG repertoire of Trypanosoma brucei EATRO 1125.</title>
        <authorList>
            <person name="Cross G.A."/>
        </authorList>
    </citation>
    <scope>NUCLEOTIDE SEQUENCE</scope>
    <source>
        <strain evidence="13">EATRO 1125</strain>
    </source>
</reference>
<feature type="compositionally biased region" description="Basic and acidic residues" evidence="9">
    <location>
        <begin position="379"/>
        <end position="391"/>
    </location>
</feature>
<comment type="function">
    <text evidence="1">VSG forms a coat on the surface of the parasite. The trypanosome evades the immune response of the host by expressing a series of antigenically distinct VSGs from an estimated 1000 VSG genes.</text>
</comment>
<evidence type="ECO:0000256" key="1">
    <source>
        <dbReference type="ARBA" id="ARBA00002523"/>
    </source>
</evidence>
<organism evidence="13">
    <name type="scientific">Trypanosoma brucei</name>
    <dbReference type="NCBI Taxonomy" id="5691"/>
    <lineage>
        <taxon>Eukaryota</taxon>
        <taxon>Discoba</taxon>
        <taxon>Euglenozoa</taxon>
        <taxon>Kinetoplastea</taxon>
        <taxon>Metakinetoplastina</taxon>
        <taxon>Trypanosomatida</taxon>
        <taxon>Trypanosomatidae</taxon>
        <taxon>Trypanosoma</taxon>
    </lineage>
</organism>
<feature type="signal peptide" evidence="11">
    <location>
        <begin position="1"/>
        <end position="18"/>
    </location>
</feature>
<feature type="region of interest" description="Disordered" evidence="9">
    <location>
        <begin position="370"/>
        <end position="397"/>
    </location>
</feature>
<dbReference type="SUPFAM" id="SSF118251">
    <property type="entry name" value="Variant surface glycoprotein MITAT 1.2, VSG 221, C-terminal domain"/>
    <property type="match status" value="1"/>
</dbReference>
<proteinExistence type="predicted"/>
<evidence type="ECO:0000256" key="11">
    <source>
        <dbReference type="SAM" id="SignalP"/>
    </source>
</evidence>
<feature type="compositionally biased region" description="Basic and acidic residues" evidence="9">
    <location>
        <begin position="425"/>
        <end position="437"/>
    </location>
</feature>
<feature type="transmembrane region" description="Helical" evidence="10">
    <location>
        <begin position="455"/>
        <end position="474"/>
    </location>
</feature>
<keyword evidence="7" id="KW-0325">Glycoprotein</keyword>
<dbReference type="VEuPathDB" id="TriTrypDB:Tb427_000582600"/>
<feature type="chain" id="PRO_5013062940" evidence="11">
    <location>
        <begin position="19"/>
        <end position="482"/>
    </location>
</feature>
<comment type="subcellular location">
    <subcellularLocation>
        <location evidence="2">Cell membrane</location>
        <topology evidence="2">Lipid-anchor</topology>
        <topology evidence="2">GPI-anchor</topology>
    </subcellularLocation>
</comment>
<dbReference type="InterPro" id="IPR027446">
    <property type="entry name" value="VSG_C_dom_sf"/>
</dbReference>
<evidence type="ECO:0000256" key="5">
    <source>
        <dbReference type="ARBA" id="ARBA00022729"/>
    </source>
</evidence>
<feature type="domain" description="Trypanosome variant surface glycoprotein B-type N-terminal" evidence="12">
    <location>
        <begin position="6"/>
        <end position="350"/>
    </location>
</feature>
<evidence type="ECO:0000256" key="4">
    <source>
        <dbReference type="ARBA" id="ARBA00022622"/>
    </source>
</evidence>
<protein>
    <submittedName>
        <fullName evidence="13">Variant surface glycoprotein 1125.541</fullName>
    </submittedName>
</protein>
<evidence type="ECO:0000313" key="13">
    <source>
        <dbReference type="EMBL" id="APD73286.1"/>
    </source>
</evidence>
<keyword evidence="8" id="KW-0449">Lipoprotein</keyword>
<keyword evidence="3" id="KW-1003">Cell membrane</keyword>
<keyword evidence="6 10" id="KW-0472">Membrane</keyword>
<evidence type="ECO:0000256" key="2">
    <source>
        <dbReference type="ARBA" id="ARBA00004609"/>
    </source>
</evidence>
<evidence type="ECO:0000256" key="6">
    <source>
        <dbReference type="ARBA" id="ARBA00023136"/>
    </source>
</evidence>
<accession>A0A1J0R612</accession>
<evidence type="ECO:0000256" key="7">
    <source>
        <dbReference type="ARBA" id="ARBA00023180"/>
    </source>
</evidence>
<dbReference type="VEuPathDB" id="TriTrypDB:Tb11.v5.0595"/>
<evidence type="ECO:0000256" key="10">
    <source>
        <dbReference type="SAM" id="Phobius"/>
    </source>
</evidence>
<dbReference type="InterPro" id="IPR025932">
    <property type="entry name" value="Trypano_VSG_B_N_dom"/>
</dbReference>
<name>A0A1J0R612_9TRYP</name>
<dbReference type="VEuPathDB" id="TriTrypDB:Tb1125.Tb09.v4.0023"/>
<evidence type="ECO:0000259" key="12">
    <source>
        <dbReference type="Pfam" id="PF13206"/>
    </source>
</evidence>
<dbReference type="EMBL" id="KX699330">
    <property type="protein sequence ID" value="APD73286.1"/>
    <property type="molecule type" value="Genomic_DNA"/>
</dbReference>
<sequence>MMLRQLITLVLLASQAYSVDNGNAAEFKALCDLIRLAEAKNKIDISIDTSAADNAIKELDYLNLSAAEDGWKKDKNGLLAKKQPDDKATEREAWERHVSGLGEKDVKTGKYKYTNLTTQRRRGSLAKALSRTLTAAQALKASYDAYASEVQKAPAKAQQALTAALFGAGNTDVSSAGLRRTQADNCKDESGGIAGKALATDLLCICTGDQSNSIKLCDQTKTGGNVGDYTASDAAKDAYTAAVGHCPPAEDQTSPTPEALLQALTVFRSLIGRQAARATGAAGHYIFGQPHTTGACDGSSAQGMCVSYKTSLKGGSHDIAWAQAIDRAAQELATADKAKQAAAAVSGQLTAMVVHAWALFDDVLYEPEPHQTGAVSGKDTPKSAEDKEKECNAPGNDEEACKKLEDKGCVFNTEAKKCELKKELKEKPEKENQETEGKTGSTNSTGSSSFVIHKAPLLLAFLLFFNFLPLFKIFPFSKNFAT</sequence>
<evidence type="ECO:0000256" key="8">
    <source>
        <dbReference type="ARBA" id="ARBA00023288"/>
    </source>
</evidence>